<evidence type="ECO:0000256" key="1">
    <source>
        <dbReference type="SAM" id="MobiDB-lite"/>
    </source>
</evidence>
<gene>
    <name evidence="2" type="ORF">EVAR_41140_1</name>
</gene>
<reference evidence="2 3" key="1">
    <citation type="journal article" date="2019" name="Commun. Biol.">
        <title>The bagworm genome reveals a unique fibroin gene that provides high tensile strength.</title>
        <authorList>
            <person name="Kono N."/>
            <person name="Nakamura H."/>
            <person name="Ohtoshi R."/>
            <person name="Tomita M."/>
            <person name="Numata K."/>
            <person name="Arakawa K."/>
        </authorList>
    </citation>
    <scope>NUCLEOTIDE SEQUENCE [LARGE SCALE GENOMIC DNA]</scope>
</reference>
<organism evidence="2 3">
    <name type="scientific">Eumeta variegata</name>
    <name type="common">Bagworm moth</name>
    <name type="synonym">Eumeta japonica</name>
    <dbReference type="NCBI Taxonomy" id="151549"/>
    <lineage>
        <taxon>Eukaryota</taxon>
        <taxon>Metazoa</taxon>
        <taxon>Ecdysozoa</taxon>
        <taxon>Arthropoda</taxon>
        <taxon>Hexapoda</taxon>
        <taxon>Insecta</taxon>
        <taxon>Pterygota</taxon>
        <taxon>Neoptera</taxon>
        <taxon>Endopterygota</taxon>
        <taxon>Lepidoptera</taxon>
        <taxon>Glossata</taxon>
        <taxon>Ditrysia</taxon>
        <taxon>Tineoidea</taxon>
        <taxon>Psychidae</taxon>
        <taxon>Oiketicinae</taxon>
        <taxon>Eumeta</taxon>
    </lineage>
</organism>
<sequence>MKGRTSLENVPLTWGVGKDGYNRPYGLVMEPESKHRNSMIYQCILAVFDLVENVLRCTLTMSGFHGLMMKPEAIRPVPHNMSLPTPVSPTSFNIDDLQPSTSSQFNFNDDDDSHSKFEEVQDKPHLSRRPK</sequence>
<evidence type="ECO:0000313" key="2">
    <source>
        <dbReference type="EMBL" id="GBP72924.1"/>
    </source>
</evidence>
<feature type="compositionally biased region" description="Basic and acidic residues" evidence="1">
    <location>
        <begin position="113"/>
        <end position="125"/>
    </location>
</feature>
<proteinExistence type="predicted"/>
<name>A0A4C1YD74_EUMVA</name>
<comment type="caution">
    <text evidence="2">The sequence shown here is derived from an EMBL/GenBank/DDBJ whole genome shotgun (WGS) entry which is preliminary data.</text>
</comment>
<dbReference type="EMBL" id="BGZK01001161">
    <property type="protein sequence ID" value="GBP72924.1"/>
    <property type="molecule type" value="Genomic_DNA"/>
</dbReference>
<dbReference type="AlphaFoldDB" id="A0A4C1YD74"/>
<dbReference type="OrthoDB" id="7339153at2759"/>
<protein>
    <submittedName>
        <fullName evidence="2">Uncharacterized protein</fullName>
    </submittedName>
</protein>
<feature type="compositionally biased region" description="Polar residues" evidence="1">
    <location>
        <begin position="82"/>
        <end position="104"/>
    </location>
</feature>
<dbReference type="Proteomes" id="UP000299102">
    <property type="component" value="Unassembled WGS sequence"/>
</dbReference>
<feature type="region of interest" description="Disordered" evidence="1">
    <location>
        <begin position="80"/>
        <end position="131"/>
    </location>
</feature>
<keyword evidence="3" id="KW-1185">Reference proteome</keyword>
<evidence type="ECO:0000313" key="3">
    <source>
        <dbReference type="Proteomes" id="UP000299102"/>
    </source>
</evidence>
<accession>A0A4C1YD74</accession>